<dbReference type="PROSITE" id="PS51257">
    <property type="entry name" value="PROKAR_LIPOPROTEIN"/>
    <property type="match status" value="1"/>
</dbReference>
<dbReference type="PROSITE" id="PS00922">
    <property type="entry name" value="TRANSGLYCOSYLASE"/>
    <property type="match status" value="1"/>
</dbReference>
<reference evidence="5 6" key="1">
    <citation type="journal article" date="2018" name="Aquat. Microb. Ecol.">
        <title>Gammaproteobacterial methanotrophs dominate.</title>
        <authorList>
            <person name="Rissanen A.J."/>
            <person name="Saarenheimo J."/>
            <person name="Tiirola M."/>
            <person name="Peura S."/>
            <person name="Aalto S.L."/>
            <person name="Karvinen A."/>
            <person name="Nykanen H."/>
        </authorList>
    </citation>
    <scope>NUCLEOTIDE SEQUENCE [LARGE SCALE GENOMIC DNA]</scope>
    <source>
        <strain evidence="5">AMbin10</strain>
    </source>
</reference>
<evidence type="ECO:0000313" key="6">
    <source>
        <dbReference type="Proteomes" id="UP000249396"/>
    </source>
</evidence>
<dbReference type="GO" id="GO:0000270">
    <property type="term" value="P:peptidoglycan metabolic process"/>
    <property type="evidence" value="ECO:0007669"/>
    <property type="project" value="InterPro"/>
</dbReference>
<comment type="caution">
    <text evidence="5">The sequence shown here is derived from an EMBL/GenBank/DDBJ whole genome shotgun (WGS) entry which is preliminary data.</text>
</comment>
<keyword evidence="3" id="KW-0732">Signal</keyword>
<feature type="region of interest" description="Disordered" evidence="2">
    <location>
        <begin position="31"/>
        <end position="63"/>
    </location>
</feature>
<organism evidence="5 6">
    <name type="scientific">Candidatus Methylumidiphilus alinenensis</name>
    <dbReference type="NCBI Taxonomy" id="2202197"/>
    <lineage>
        <taxon>Bacteria</taxon>
        <taxon>Pseudomonadati</taxon>
        <taxon>Pseudomonadota</taxon>
        <taxon>Gammaproteobacteria</taxon>
        <taxon>Methylococcales</taxon>
        <taxon>Candidatus Methylumidiphilus</taxon>
    </lineage>
</organism>
<dbReference type="InterPro" id="IPR008258">
    <property type="entry name" value="Transglycosylase_SLT_dom_1"/>
</dbReference>
<evidence type="ECO:0000256" key="3">
    <source>
        <dbReference type="SAM" id="SignalP"/>
    </source>
</evidence>
<dbReference type="InterPro" id="IPR000189">
    <property type="entry name" value="Transglyc_AS"/>
</dbReference>
<feature type="compositionally biased region" description="Polar residues" evidence="2">
    <location>
        <begin position="416"/>
        <end position="425"/>
    </location>
</feature>
<dbReference type="SUPFAM" id="SSF53955">
    <property type="entry name" value="Lysozyme-like"/>
    <property type="match status" value="1"/>
</dbReference>
<feature type="chain" id="PRO_5015959391" description="LysM domain-containing protein" evidence="3">
    <location>
        <begin position="22"/>
        <end position="650"/>
    </location>
</feature>
<sequence>MKHHIPNLRIICASIFALTLAACSHNVPKPSNDLNLAGNDSKPGGQLVKLKKGHRTDRSTGKFPDPRSYDNLWDRLFDRFDLPEVSHQDIDRELYWFINHPTYIDRVQSRAEPFLYSIVKQLEKQHMPGELALLPVIESAFQPHAVSPANAAGIWQFIPATGHHYGLKRSTSYDGRRDIYASTRAAIKYLKKLHDEFNGDWFLAIAGYNCGEGAVARAIQRNIARGLPTDFWSLSLPQETRTYVPRLLAVAKLFSESEQYGISLRPIPNKALYKTVVLKDQVDLALAANAADISLDKLFELNPGFKRQRVDVNGSYRLFIPAHKKIVDFHQDLARQIAAQPDNDQSALTSVEESSIAQPADADTRTPPAQLVPAKNTDTPASIPKVAPPDVGAQAPMPMAVPLKVETEEPVMEPALQNSKEQTPVQPEALKSTGNSSSVLAGRAAKSELQSQNSAAAEDTKENPKPEPFALVNIYSSDSPAEPNISVAAYEKIASVAKERHPSTQTVKKNPPKTQDEPPDKHHAKPVERETVALIERESEGRNSVHGKNKPVLKNHPDHPEVHKEVEQIPVAKKSDYVVHAGDTLHSIANKYDMDVEDLKKMNHVADADDIKWGQSMKVVVKDAGKKLTGIKATAYKPGTPNAKYKAHHG</sequence>
<feature type="region of interest" description="Disordered" evidence="2">
    <location>
        <begin position="344"/>
        <end position="395"/>
    </location>
</feature>
<protein>
    <recommendedName>
        <fullName evidence="4">LysM domain-containing protein</fullName>
    </recommendedName>
</protein>
<dbReference type="AlphaFoldDB" id="A0A2W4R6S8"/>
<dbReference type="Gene3D" id="3.10.350.10">
    <property type="entry name" value="LysM domain"/>
    <property type="match status" value="1"/>
</dbReference>
<dbReference type="Pfam" id="PF01464">
    <property type="entry name" value="SLT"/>
    <property type="match status" value="1"/>
</dbReference>
<dbReference type="InterPro" id="IPR023346">
    <property type="entry name" value="Lysozyme-like_dom_sf"/>
</dbReference>
<dbReference type="Pfam" id="PF01476">
    <property type="entry name" value="LysM"/>
    <property type="match status" value="1"/>
</dbReference>
<evidence type="ECO:0000256" key="1">
    <source>
        <dbReference type="ARBA" id="ARBA00007734"/>
    </source>
</evidence>
<dbReference type="InterPro" id="IPR018392">
    <property type="entry name" value="LysM"/>
</dbReference>
<evidence type="ECO:0000259" key="4">
    <source>
        <dbReference type="PROSITE" id="PS51782"/>
    </source>
</evidence>
<feature type="region of interest" description="Disordered" evidence="2">
    <location>
        <begin position="497"/>
        <end position="558"/>
    </location>
</feature>
<gene>
    <name evidence="5" type="ORF">DM484_10910</name>
</gene>
<name>A0A2W4R6S8_9GAMM</name>
<accession>A0A2W4R6S8</accession>
<dbReference type="Proteomes" id="UP000249396">
    <property type="component" value="Unassembled WGS sequence"/>
</dbReference>
<evidence type="ECO:0000313" key="5">
    <source>
        <dbReference type="EMBL" id="PZN79801.1"/>
    </source>
</evidence>
<dbReference type="GO" id="GO:0008933">
    <property type="term" value="F:peptidoglycan lytic transglycosylase activity"/>
    <property type="evidence" value="ECO:0007669"/>
    <property type="project" value="InterPro"/>
</dbReference>
<dbReference type="CDD" id="cd00118">
    <property type="entry name" value="LysM"/>
    <property type="match status" value="1"/>
</dbReference>
<feature type="compositionally biased region" description="Basic and acidic residues" evidence="2">
    <location>
        <begin position="514"/>
        <end position="543"/>
    </location>
</feature>
<dbReference type="EMBL" id="QJPH01000292">
    <property type="protein sequence ID" value="PZN79801.1"/>
    <property type="molecule type" value="Genomic_DNA"/>
</dbReference>
<feature type="domain" description="LysM" evidence="4">
    <location>
        <begin position="575"/>
        <end position="619"/>
    </location>
</feature>
<dbReference type="SMART" id="SM00257">
    <property type="entry name" value="LysM"/>
    <property type="match status" value="1"/>
</dbReference>
<dbReference type="SUPFAM" id="SSF54106">
    <property type="entry name" value="LysM domain"/>
    <property type="match status" value="1"/>
</dbReference>
<dbReference type="Gene3D" id="1.10.530.10">
    <property type="match status" value="1"/>
</dbReference>
<dbReference type="CDD" id="cd16894">
    <property type="entry name" value="MltD-like"/>
    <property type="match status" value="1"/>
</dbReference>
<dbReference type="PANTHER" id="PTHR37423:SF2">
    <property type="entry name" value="MEMBRANE-BOUND LYTIC MUREIN TRANSGLYCOSYLASE C"/>
    <property type="match status" value="1"/>
</dbReference>
<dbReference type="InterPro" id="IPR036779">
    <property type="entry name" value="LysM_dom_sf"/>
</dbReference>
<feature type="region of interest" description="Disordered" evidence="2">
    <location>
        <begin position="415"/>
        <end position="482"/>
    </location>
</feature>
<proteinExistence type="inferred from homology"/>
<evidence type="ECO:0000256" key="2">
    <source>
        <dbReference type="SAM" id="MobiDB-lite"/>
    </source>
</evidence>
<feature type="signal peptide" evidence="3">
    <location>
        <begin position="1"/>
        <end position="21"/>
    </location>
</feature>
<comment type="similarity">
    <text evidence="1">Belongs to the transglycosylase Slt family.</text>
</comment>
<feature type="compositionally biased region" description="Polar residues" evidence="2">
    <location>
        <begin position="344"/>
        <end position="357"/>
    </location>
</feature>
<dbReference type="PROSITE" id="PS51782">
    <property type="entry name" value="LYSM"/>
    <property type="match status" value="1"/>
</dbReference>
<dbReference type="GO" id="GO:0016020">
    <property type="term" value="C:membrane"/>
    <property type="evidence" value="ECO:0007669"/>
    <property type="project" value="InterPro"/>
</dbReference>
<dbReference type="PANTHER" id="PTHR37423">
    <property type="entry name" value="SOLUBLE LYTIC MUREIN TRANSGLYCOSYLASE-RELATED"/>
    <property type="match status" value="1"/>
</dbReference>